<feature type="region of interest" description="Disordered" evidence="1">
    <location>
        <begin position="334"/>
        <end position="366"/>
    </location>
</feature>
<feature type="compositionally biased region" description="Polar residues" evidence="1">
    <location>
        <begin position="357"/>
        <end position="366"/>
    </location>
</feature>
<sequence length="709" mass="77922">MHVSMFAPRPSQLLLLSFTTMRTAEDSMKKSTSYIENTRSPDTYVFSSPARDVGWSPSAASTPFSTAFYNNNPSTDFMSYVIESRCHLSDETITFRDQTLSQVHHLLLRLSYINGRNTLVSGSTAVDSRACGKLFHNTSVQTDPSISLDHESEVYETHLPLMCSSSPISPPCHRINGSSIKPKCISMFPPPASPPPFSFILQVLRIHILTWGPSASLIQSNHLPSEPFELDYYHRFLIAIHLPSLWMMTLFSSVPKLTGGRPLGGVTRDFKSGSLDPRELLRHVPSFETGHASEEHTIDAGDAYNSSKRVHVPRKRVGAPSRTAITKGLHLDQRPRSHDHYTNPSTTARTFFPAPRLTSSFDTPSTASILPTPAHTTLFPSPDIIDSPTIMHSIHGQGRATRSRLASRYDMPSPMIKYDSIGDKDLPEFSYAHQVDQQNQEEVPYAESWDDDQDDIQDREEASDFGGAGLQEKIGLLRAVNPSSLTIPSFSVPSSSDGNEEAESLSPGSLVGQGQPVASGEHPNGTNSRSKRVHEENSRDETASKRLKMPGKDKEATNRKVGSIVSLPEARLSHSNDGLNVGPKDNFRNDFGSGRATRSQSRAVAALLSLASSGDCQVANQKQVAEATSKVRPNEVLRANIMVPRRTSSRIRGGSKPAEESLPESFKWPSQENSRNKHNVHGQAPNQAANVLSEGTMDTNWSNDALHIL</sequence>
<evidence type="ECO:0000313" key="3">
    <source>
        <dbReference type="Proteomes" id="UP000614334"/>
    </source>
</evidence>
<evidence type="ECO:0000313" key="2">
    <source>
        <dbReference type="EMBL" id="KAF8752757.1"/>
    </source>
</evidence>
<comment type="caution">
    <text evidence="2">The sequence shown here is derived from an EMBL/GenBank/DDBJ whole genome shotgun (WGS) entry which is preliminary data.</text>
</comment>
<proteinExistence type="predicted"/>
<feature type="compositionally biased region" description="Basic and acidic residues" evidence="1">
    <location>
        <begin position="533"/>
        <end position="558"/>
    </location>
</feature>
<accession>A0A8H7I770</accession>
<protein>
    <submittedName>
        <fullName evidence="2">Uncharacterized protein</fullName>
    </submittedName>
</protein>
<feature type="region of interest" description="Disordered" evidence="1">
    <location>
        <begin position="489"/>
        <end position="561"/>
    </location>
</feature>
<organism evidence="2 3">
    <name type="scientific">Rhizoctonia solani</name>
    <dbReference type="NCBI Taxonomy" id="456999"/>
    <lineage>
        <taxon>Eukaryota</taxon>
        <taxon>Fungi</taxon>
        <taxon>Dikarya</taxon>
        <taxon>Basidiomycota</taxon>
        <taxon>Agaricomycotina</taxon>
        <taxon>Agaricomycetes</taxon>
        <taxon>Cantharellales</taxon>
        <taxon>Ceratobasidiaceae</taxon>
        <taxon>Rhizoctonia</taxon>
    </lineage>
</organism>
<feature type="region of interest" description="Disordered" evidence="1">
    <location>
        <begin position="646"/>
        <end position="682"/>
    </location>
</feature>
<reference evidence="2" key="1">
    <citation type="submission" date="2020-09" db="EMBL/GenBank/DDBJ databases">
        <title>Comparative genome analyses of four rice-infecting Rhizoctonia solani isolates reveal extensive enrichment of homogalacturonan modification genes.</title>
        <authorList>
            <person name="Lee D.-Y."/>
            <person name="Jeon J."/>
            <person name="Kim K.-T."/>
            <person name="Cheong K."/>
            <person name="Song H."/>
            <person name="Choi G."/>
            <person name="Ko J."/>
            <person name="Opiyo S.O."/>
            <person name="Zuo S."/>
            <person name="Madhav S."/>
            <person name="Lee Y.-H."/>
            <person name="Wang G.-L."/>
        </authorList>
    </citation>
    <scope>NUCLEOTIDE SEQUENCE</scope>
    <source>
        <strain evidence="2">AG1-IA B2</strain>
    </source>
</reference>
<gene>
    <name evidence="2" type="ORF">RHS01_07338</name>
</gene>
<dbReference type="EMBL" id="JACYCF010000014">
    <property type="protein sequence ID" value="KAF8752757.1"/>
    <property type="molecule type" value="Genomic_DNA"/>
</dbReference>
<dbReference type="Proteomes" id="UP000614334">
    <property type="component" value="Unassembled WGS sequence"/>
</dbReference>
<evidence type="ECO:0000256" key="1">
    <source>
        <dbReference type="SAM" id="MobiDB-lite"/>
    </source>
</evidence>
<name>A0A8H7I770_9AGAM</name>
<dbReference type="AlphaFoldDB" id="A0A8H7I770"/>